<evidence type="ECO:0000313" key="2">
    <source>
        <dbReference type="EMBL" id="GAA14711.1"/>
    </source>
</evidence>
<dbReference type="AlphaFoldDB" id="F9W1H2"/>
<evidence type="ECO:0000313" key="3">
    <source>
        <dbReference type="Proteomes" id="UP000003558"/>
    </source>
</evidence>
<protein>
    <submittedName>
        <fullName evidence="2">Uncharacterized protein</fullName>
    </submittedName>
</protein>
<feature type="transmembrane region" description="Helical" evidence="1">
    <location>
        <begin position="86"/>
        <end position="107"/>
    </location>
</feature>
<dbReference type="eggNOG" id="ENOG5031FG6">
    <property type="taxonomic scope" value="Bacteria"/>
</dbReference>
<keyword evidence="1" id="KW-0472">Membrane</keyword>
<name>F9W1H2_9ACTN</name>
<evidence type="ECO:0000256" key="1">
    <source>
        <dbReference type="SAM" id="Phobius"/>
    </source>
</evidence>
<gene>
    <name evidence="2" type="ORF">GOALK_114_00110</name>
</gene>
<dbReference type="RefSeq" id="WP_006360778.1">
    <property type="nucleotide sequence ID" value="NZ_BACI01000114.1"/>
</dbReference>
<dbReference type="Proteomes" id="UP000003558">
    <property type="component" value="Unassembled WGS sequence"/>
</dbReference>
<dbReference type="STRING" id="1027371.GOALK_114_00110"/>
<dbReference type="EMBL" id="BACI01000114">
    <property type="protein sequence ID" value="GAA14711.1"/>
    <property type="molecule type" value="Genomic_DNA"/>
</dbReference>
<feature type="transmembrane region" description="Helical" evidence="1">
    <location>
        <begin position="157"/>
        <end position="179"/>
    </location>
</feature>
<organism evidence="2 3">
    <name type="scientific">Gordonia alkanivorans NBRC 16433</name>
    <dbReference type="NCBI Taxonomy" id="1027371"/>
    <lineage>
        <taxon>Bacteria</taxon>
        <taxon>Bacillati</taxon>
        <taxon>Actinomycetota</taxon>
        <taxon>Actinomycetes</taxon>
        <taxon>Mycobacteriales</taxon>
        <taxon>Gordoniaceae</taxon>
        <taxon>Gordonia</taxon>
    </lineage>
</organism>
<sequence length="218" mass="21877">MGRLCLWLMFAGSVVAVLTTALFDGLSGPGFGEFYAISSFAGGPVTVSEPGRYLVVAAVGAIVGLLTGVVLGIAGARIDERRRMGVTVVAGLGGCAVGVLPALALAYNAAELPGGMTPLVLYAVTSAVAYGLALASVHWVLRAGGDPAARATTRTTAIVLPVGAVIATLAGIGSAWLLGFSTTTSTWLVVVCVVLVLLSVTLAVARALGIGWHESGRV</sequence>
<proteinExistence type="predicted"/>
<comment type="caution">
    <text evidence="2">The sequence shown here is derived from an EMBL/GenBank/DDBJ whole genome shotgun (WGS) entry which is preliminary data.</text>
</comment>
<keyword evidence="1" id="KW-0812">Transmembrane</keyword>
<feature type="transmembrane region" description="Helical" evidence="1">
    <location>
        <begin position="185"/>
        <end position="208"/>
    </location>
</feature>
<reference evidence="2 3" key="1">
    <citation type="submission" date="2011-05" db="EMBL/GenBank/DDBJ databases">
        <title>Whole genome shotgun sequence of Gordonia alkanivorans NBRC 16433.</title>
        <authorList>
            <person name="Hosoyama A."/>
            <person name="Nakamura S."/>
            <person name="Takarada H."/>
            <person name="Tsuchikane K."/>
            <person name="Yamazaki S."/>
            <person name="Fujita N."/>
        </authorList>
    </citation>
    <scope>NUCLEOTIDE SEQUENCE [LARGE SCALE GENOMIC DNA]</scope>
    <source>
        <strain evidence="2 3">NBRC 16433</strain>
    </source>
</reference>
<dbReference type="GeneID" id="80259599"/>
<feature type="transmembrane region" description="Helical" evidence="1">
    <location>
        <begin position="53"/>
        <end position="74"/>
    </location>
</feature>
<accession>F9W1H2</accession>
<keyword evidence="1" id="KW-1133">Transmembrane helix</keyword>
<feature type="transmembrane region" description="Helical" evidence="1">
    <location>
        <begin position="119"/>
        <end position="141"/>
    </location>
</feature>